<evidence type="ECO:0000313" key="2">
    <source>
        <dbReference type="EMBL" id="KAK3000769.1"/>
    </source>
</evidence>
<dbReference type="GO" id="GO:0004523">
    <property type="term" value="F:RNA-DNA hybrid ribonuclease activity"/>
    <property type="evidence" value="ECO:0007669"/>
    <property type="project" value="InterPro"/>
</dbReference>
<dbReference type="Pfam" id="PF13456">
    <property type="entry name" value="RVT_3"/>
    <property type="match status" value="1"/>
</dbReference>
<dbReference type="InterPro" id="IPR052929">
    <property type="entry name" value="RNase_H-like_EbsB-rel"/>
</dbReference>
<dbReference type="InterPro" id="IPR036397">
    <property type="entry name" value="RNaseH_sf"/>
</dbReference>
<dbReference type="GO" id="GO:0003676">
    <property type="term" value="F:nucleic acid binding"/>
    <property type="evidence" value="ECO:0007669"/>
    <property type="project" value="InterPro"/>
</dbReference>
<reference evidence="2" key="1">
    <citation type="submission" date="2022-12" db="EMBL/GenBank/DDBJ databases">
        <title>Draft genome assemblies for two species of Escallonia (Escalloniales).</title>
        <authorList>
            <person name="Chanderbali A."/>
            <person name="Dervinis C."/>
            <person name="Anghel I."/>
            <person name="Soltis D."/>
            <person name="Soltis P."/>
            <person name="Zapata F."/>
        </authorList>
    </citation>
    <scope>NUCLEOTIDE SEQUENCE</scope>
    <source>
        <strain evidence="2">UCBG64.0493</strain>
        <tissue evidence="2">Leaf</tissue>
    </source>
</reference>
<keyword evidence="3" id="KW-1185">Reference proteome</keyword>
<evidence type="ECO:0000313" key="3">
    <source>
        <dbReference type="Proteomes" id="UP001188597"/>
    </source>
</evidence>
<dbReference type="SUPFAM" id="SSF53098">
    <property type="entry name" value="Ribonuclease H-like"/>
    <property type="match status" value="1"/>
</dbReference>
<dbReference type="Proteomes" id="UP001188597">
    <property type="component" value="Unassembled WGS sequence"/>
</dbReference>
<evidence type="ECO:0000259" key="1">
    <source>
        <dbReference type="Pfam" id="PF13456"/>
    </source>
</evidence>
<comment type="caution">
    <text evidence="2">The sequence shown here is derived from an EMBL/GenBank/DDBJ whole genome shotgun (WGS) entry which is preliminary data.</text>
</comment>
<dbReference type="InterPro" id="IPR012337">
    <property type="entry name" value="RNaseH-like_sf"/>
</dbReference>
<name>A0AA88V303_9ASTE</name>
<feature type="domain" description="RNase H type-1" evidence="1">
    <location>
        <begin position="21"/>
        <end position="137"/>
    </location>
</feature>
<dbReference type="PANTHER" id="PTHR47074:SF11">
    <property type="entry name" value="REVERSE TRANSCRIPTASE-LIKE PROTEIN"/>
    <property type="match status" value="1"/>
</dbReference>
<proteinExistence type="predicted"/>
<dbReference type="AlphaFoldDB" id="A0AA88V303"/>
<protein>
    <recommendedName>
        <fullName evidence="1">RNase H type-1 domain-containing protein</fullName>
    </recommendedName>
</protein>
<dbReference type="CDD" id="cd06222">
    <property type="entry name" value="RNase_H_like"/>
    <property type="match status" value="1"/>
</dbReference>
<dbReference type="EMBL" id="JAVXUP010002932">
    <property type="protein sequence ID" value="KAK3000769.1"/>
    <property type="molecule type" value="Genomic_DNA"/>
</dbReference>
<accession>A0AA88V303</accession>
<dbReference type="InterPro" id="IPR002156">
    <property type="entry name" value="RNaseH_domain"/>
</dbReference>
<dbReference type="Gene3D" id="3.30.420.10">
    <property type="entry name" value="Ribonuclease H-like superfamily/Ribonuclease H"/>
    <property type="match status" value="1"/>
</dbReference>
<organism evidence="2 3">
    <name type="scientific">Escallonia herrerae</name>
    <dbReference type="NCBI Taxonomy" id="1293975"/>
    <lineage>
        <taxon>Eukaryota</taxon>
        <taxon>Viridiplantae</taxon>
        <taxon>Streptophyta</taxon>
        <taxon>Embryophyta</taxon>
        <taxon>Tracheophyta</taxon>
        <taxon>Spermatophyta</taxon>
        <taxon>Magnoliopsida</taxon>
        <taxon>eudicotyledons</taxon>
        <taxon>Gunneridae</taxon>
        <taxon>Pentapetalae</taxon>
        <taxon>asterids</taxon>
        <taxon>campanulids</taxon>
        <taxon>Escalloniales</taxon>
        <taxon>Escalloniaceae</taxon>
        <taxon>Escallonia</taxon>
    </lineage>
</organism>
<dbReference type="PANTHER" id="PTHR47074">
    <property type="entry name" value="BNAC02G40300D PROTEIN"/>
    <property type="match status" value="1"/>
</dbReference>
<sequence>MPKEISVAALFPPSSGYTNLNFDAFFVDQCGSGRIGLVLRNETGLFLAARTIHLPHCLNARTAEALAAREVLNLASEMHVSHIIIESDSCGIISFVDTKELLPPEIEVIILDCRHLKHQFQKTCFDFRPRTGNRSTHVEKFRWVKLIMKRSKLVQTLLNSQNKVEPHHRAGREKT</sequence>
<dbReference type="InterPro" id="IPR044730">
    <property type="entry name" value="RNase_H-like_dom_plant"/>
</dbReference>
<gene>
    <name evidence="2" type="ORF">RJ639_020783</name>
</gene>